<feature type="region of interest" description="Disordered" evidence="3">
    <location>
        <begin position="238"/>
        <end position="272"/>
    </location>
</feature>
<feature type="compositionally biased region" description="Acidic residues" evidence="3">
    <location>
        <begin position="255"/>
        <end position="272"/>
    </location>
</feature>
<reference evidence="4" key="1">
    <citation type="submission" date="2023-06" db="EMBL/GenBank/DDBJ databases">
        <title>Draft genome of Marssonina rosae.</title>
        <authorList>
            <person name="Cheng Q."/>
        </authorList>
    </citation>
    <scope>NUCLEOTIDE SEQUENCE</scope>
    <source>
        <strain evidence="4">R4</strain>
    </source>
</reference>
<protein>
    <recommendedName>
        <fullName evidence="6">Nap family protein</fullName>
    </recommendedName>
</protein>
<evidence type="ECO:0000313" key="4">
    <source>
        <dbReference type="EMBL" id="KAK2624001.1"/>
    </source>
</evidence>
<name>A0AAD9WC48_9HELO</name>
<accession>A0AAD9WC48</accession>
<dbReference type="AlphaFoldDB" id="A0AAD9WC48"/>
<sequence length="356" mass="39693">MPQKFAFTTAAMATALEETPVSYEELAEIERAFDDVETEIIRKQIDLTTPLYTSRQKTLSKIPNFWPLVLEQAPPDIDQYIQPSDSALLLSSLSSLSVTHFESSLPGGDPRSVAIRFEFSANEYFEDRVLEKKFWWRRAKDGWTGLVSEPVGIDWKKGKDLTGGLGTLVARAWEARSTTNGKGKMAEGKEKGELSAEHKALKKAIDGTSMGGLSFFAWFSFIGRHISAEESAAANALEDRKREARKKGTVVETGVMEEEEGEEEEGEEEEDMSLEIFPDGDDLAVAISDDLWPGAIKYFTQAQEQDALSSSDFESDDENDDEKEDEDEKDAPSPLHSEPETSDAEMGRPKKKARKE</sequence>
<proteinExistence type="inferred from homology"/>
<dbReference type="Proteomes" id="UP001285354">
    <property type="component" value="Unassembled WGS sequence"/>
</dbReference>
<comment type="similarity">
    <text evidence="1 2">Belongs to the nucleosome assembly protein (NAP) family.</text>
</comment>
<dbReference type="Gene3D" id="3.30.1120.90">
    <property type="entry name" value="Nucleosome assembly protein"/>
    <property type="match status" value="1"/>
</dbReference>
<feature type="compositionally biased region" description="Acidic residues" evidence="3">
    <location>
        <begin position="313"/>
        <end position="329"/>
    </location>
</feature>
<dbReference type="SUPFAM" id="SSF143113">
    <property type="entry name" value="NAP-like"/>
    <property type="match status" value="1"/>
</dbReference>
<evidence type="ECO:0008006" key="6">
    <source>
        <dbReference type="Google" id="ProtNLM"/>
    </source>
</evidence>
<organism evidence="4 5">
    <name type="scientific">Diplocarpon rosae</name>
    <dbReference type="NCBI Taxonomy" id="946125"/>
    <lineage>
        <taxon>Eukaryota</taxon>
        <taxon>Fungi</taxon>
        <taxon>Dikarya</taxon>
        <taxon>Ascomycota</taxon>
        <taxon>Pezizomycotina</taxon>
        <taxon>Leotiomycetes</taxon>
        <taxon>Helotiales</taxon>
        <taxon>Drepanopezizaceae</taxon>
        <taxon>Diplocarpon</taxon>
    </lineage>
</organism>
<feature type="region of interest" description="Disordered" evidence="3">
    <location>
        <begin position="303"/>
        <end position="356"/>
    </location>
</feature>
<evidence type="ECO:0000256" key="1">
    <source>
        <dbReference type="ARBA" id="ARBA00009947"/>
    </source>
</evidence>
<evidence type="ECO:0000256" key="3">
    <source>
        <dbReference type="SAM" id="MobiDB-lite"/>
    </source>
</evidence>
<evidence type="ECO:0000313" key="5">
    <source>
        <dbReference type="Proteomes" id="UP001285354"/>
    </source>
</evidence>
<dbReference type="Pfam" id="PF00956">
    <property type="entry name" value="NAP"/>
    <property type="match status" value="1"/>
</dbReference>
<gene>
    <name evidence="4" type="ORF">QTJ16_006635</name>
</gene>
<evidence type="ECO:0000256" key="2">
    <source>
        <dbReference type="RuleBase" id="RU003876"/>
    </source>
</evidence>
<dbReference type="EMBL" id="JAUBYV010000011">
    <property type="protein sequence ID" value="KAK2624001.1"/>
    <property type="molecule type" value="Genomic_DNA"/>
</dbReference>
<dbReference type="GO" id="GO:0005634">
    <property type="term" value="C:nucleus"/>
    <property type="evidence" value="ECO:0007669"/>
    <property type="project" value="InterPro"/>
</dbReference>
<comment type="caution">
    <text evidence="4">The sequence shown here is derived from an EMBL/GenBank/DDBJ whole genome shotgun (WGS) entry which is preliminary data.</text>
</comment>
<keyword evidence="5" id="KW-1185">Reference proteome</keyword>
<dbReference type="PANTHER" id="PTHR11875">
    <property type="entry name" value="TESTIS-SPECIFIC Y-ENCODED PROTEIN"/>
    <property type="match status" value="1"/>
</dbReference>
<dbReference type="InterPro" id="IPR002164">
    <property type="entry name" value="NAP_family"/>
</dbReference>
<dbReference type="InterPro" id="IPR037231">
    <property type="entry name" value="NAP-like_sf"/>
</dbReference>
<dbReference type="GO" id="GO:0006334">
    <property type="term" value="P:nucleosome assembly"/>
    <property type="evidence" value="ECO:0007669"/>
    <property type="project" value="InterPro"/>
</dbReference>